<dbReference type="AlphaFoldDB" id="H8KM84"/>
<accession>H8KM84</accession>
<gene>
    <name evidence="2" type="ordered locus">Solca_4276</name>
</gene>
<dbReference type="EMBL" id="CP003349">
    <property type="protein sequence ID" value="AFD09266.1"/>
    <property type="molecule type" value="Genomic_DNA"/>
</dbReference>
<dbReference type="Proteomes" id="UP000007590">
    <property type="component" value="Chromosome"/>
</dbReference>
<sequence>MIKISYPFLRGSVVFICCFITSSLTFAQTKTFKWTTELCNYEGVYDVSKVTEQQLKNTYDLWFNNAYTLQTDATVWKPEELPNLSLDRLNKEYTTNVNKLKELDIVKLPCWEKLKEETIKEIEECYKLKAVTIKAYNHPEVLKEYSQGPGECQKYADALIAGGDKMLAVWKEMEETQCKTNASPQNCVDRFMNLYNSSQKMEYAKIRLMAFGWWNCNNQQIPYLSRDVKMEEEFQKLFKNVKFECDEP</sequence>
<reference evidence="2" key="1">
    <citation type="submission" date="2012-02" db="EMBL/GenBank/DDBJ databases">
        <title>The complete genome of Solitalea canadensis DSM 3403.</title>
        <authorList>
            <consortium name="US DOE Joint Genome Institute (JGI-PGF)"/>
            <person name="Lucas S."/>
            <person name="Copeland A."/>
            <person name="Lapidus A."/>
            <person name="Glavina del Rio T."/>
            <person name="Dalin E."/>
            <person name="Tice H."/>
            <person name="Bruce D."/>
            <person name="Goodwin L."/>
            <person name="Pitluck S."/>
            <person name="Peters L."/>
            <person name="Ovchinnikova G."/>
            <person name="Lu M."/>
            <person name="Kyrpides N."/>
            <person name="Mavromatis K."/>
            <person name="Ivanova N."/>
            <person name="Brettin T."/>
            <person name="Detter J.C."/>
            <person name="Han C."/>
            <person name="Larimer F."/>
            <person name="Land M."/>
            <person name="Hauser L."/>
            <person name="Markowitz V."/>
            <person name="Cheng J.-F."/>
            <person name="Hugenholtz P."/>
            <person name="Woyke T."/>
            <person name="Wu D."/>
            <person name="Spring S."/>
            <person name="Schroeder M."/>
            <person name="Kopitz M."/>
            <person name="Brambilla E."/>
            <person name="Klenk H.-P."/>
            <person name="Eisen J.A."/>
        </authorList>
    </citation>
    <scope>NUCLEOTIDE SEQUENCE</scope>
    <source>
        <strain evidence="2">DSM 3403</strain>
    </source>
</reference>
<organism evidence="2 3">
    <name type="scientific">Solitalea canadensis (strain ATCC 29591 / DSM 3403 / JCM 21819 / LMG 8368 / NBRC 15130 / NCIMB 12057 / USAM 9D)</name>
    <name type="common">Flexibacter canadensis</name>
    <dbReference type="NCBI Taxonomy" id="929556"/>
    <lineage>
        <taxon>Bacteria</taxon>
        <taxon>Pseudomonadati</taxon>
        <taxon>Bacteroidota</taxon>
        <taxon>Sphingobacteriia</taxon>
        <taxon>Sphingobacteriales</taxon>
        <taxon>Sphingobacteriaceae</taxon>
        <taxon>Solitalea</taxon>
    </lineage>
</organism>
<keyword evidence="3" id="KW-1185">Reference proteome</keyword>
<feature type="signal peptide" evidence="1">
    <location>
        <begin position="1"/>
        <end position="27"/>
    </location>
</feature>
<evidence type="ECO:0000256" key="1">
    <source>
        <dbReference type="SAM" id="SignalP"/>
    </source>
</evidence>
<evidence type="ECO:0000313" key="2">
    <source>
        <dbReference type="EMBL" id="AFD09266.1"/>
    </source>
</evidence>
<dbReference type="OrthoDB" id="1362060at2"/>
<keyword evidence="1" id="KW-0732">Signal</keyword>
<dbReference type="RefSeq" id="WP_014682488.1">
    <property type="nucleotide sequence ID" value="NC_017770.1"/>
</dbReference>
<name>H8KM84_SOLCM</name>
<dbReference type="STRING" id="929556.Solca_4276"/>
<feature type="chain" id="PRO_5003613180" evidence="1">
    <location>
        <begin position="28"/>
        <end position="248"/>
    </location>
</feature>
<protein>
    <submittedName>
        <fullName evidence="2">Uncharacterized protein</fullName>
    </submittedName>
</protein>
<proteinExistence type="predicted"/>
<dbReference type="HOGENOM" id="CLU_096365_0_0_10"/>
<dbReference type="KEGG" id="scn:Solca_4276"/>
<dbReference type="eggNOG" id="ENOG5032SC3">
    <property type="taxonomic scope" value="Bacteria"/>
</dbReference>
<evidence type="ECO:0000313" key="3">
    <source>
        <dbReference type="Proteomes" id="UP000007590"/>
    </source>
</evidence>